<protein>
    <submittedName>
        <fullName evidence="2">Lipoprotein-releasing system ATP-binding protein LolD</fullName>
    </submittedName>
</protein>
<keyword evidence="2" id="KW-0067">ATP-binding</keyword>
<dbReference type="EMBL" id="QNUK01000184">
    <property type="protein sequence ID" value="KAF5898906.1"/>
    <property type="molecule type" value="Genomic_DNA"/>
</dbReference>
<evidence type="ECO:0000256" key="1">
    <source>
        <dbReference type="SAM" id="MobiDB-lite"/>
    </source>
</evidence>
<feature type="compositionally biased region" description="Basic and acidic residues" evidence="1">
    <location>
        <begin position="42"/>
        <end position="51"/>
    </location>
</feature>
<evidence type="ECO:0000313" key="3">
    <source>
        <dbReference type="Proteomes" id="UP000727407"/>
    </source>
</evidence>
<gene>
    <name evidence="2" type="primary">lolD</name>
    <name evidence="2" type="ORF">DAT39_011374</name>
</gene>
<accession>A0A8J4X2Q3</accession>
<dbReference type="GO" id="GO:0005524">
    <property type="term" value="F:ATP binding"/>
    <property type="evidence" value="ECO:0007669"/>
    <property type="project" value="UniProtKB-KW"/>
</dbReference>
<feature type="region of interest" description="Disordered" evidence="1">
    <location>
        <begin position="31"/>
        <end position="61"/>
    </location>
</feature>
<proteinExistence type="predicted"/>
<evidence type="ECO:0000313" key="2">
    <source>
        <dbReference type="EMBL" id="KAF5898906.1"/>
    </source>
</evidence>
<reference evidence="2" key="1">
    <citation type="submission" date="2020-07" db="EMBL/GenBank/DDBJ databases">
        <title>Clarias magur genome sequencing, assembly and annotation.</title>
        <authorList>
            <person name="Kushwaha B."/>
            <person name="Kumar R."/>
            <person name="Das P."/>
            <person name="Joshi C.G."/>
            <person name="Kumar D."/>
            <person name="Nagpure N.S."/>
            <person name="Pandey M."/>
            <person name="Agarwal S."/>
            <person name="Srivastava S."/>
            <person name="Singh M."/>
            <person name="Sahoo L."/>
            <person name="Jayasankar P."/>
            <person name="Meher P.K."/>
            <person name="Koringa P.G."/>
            <person name="Iquebal M.A."/>
            <person name="Das S.P."/>
            <person name="Bit A."/>
            <person name="Patnaik S."/>
            <person name="Patel N."/>
            <person name="Shah T.M."/>
            <person name="Hinsu A."/>
            <person name="Jena J.K."/>
        </authorList>
    </citation>
    <scope>NUCLEOTIDE SEQUENCE</scope>
    <source>
        <strain evidence="2">CIFAMagur01</strain>
        <tissue evidence="2">Testis</tissue>
    </source>
</reference>
<keyword evidence="3" id="KW-1185">Reference proteome</keyword>
<dbReference type="AlphaFoldDB" id="A0A8J4X2Q3"/>
<keyword evidence="2" id="KW-0547">Nucleotide-binding</keyword>
<sequence length="61" mass="7000">MALHYLTPDCDTIPNVRVKGLRSTVPHLEAVKAETESCTQGERGDRKNERTHQRRRGERKA</sequence>
<name>A0A8J4X2Q3_CLAMG</name>
<organism evidence="2 3">
    <name type="scientific">Clarias magur</name>
    <name type="common">Asian catfish</name>
    <name type="synonym">Macropteronotus magur</name>
    <dbReference type="NCBI Taxonomy" id="1594786"/>
    <lineage>
        <taxon>Eukaryota</taxon>
        <taxon>Metazoa</taxon>
        <taxon>Chordata</taxon>
        <taxon>Craniata</taxon>
        <taxon>Vertebrata</taxon>
        <taxon>Euteleostomi</taxon>
        <taxon>Actinopterygii</taxon>
        <taxon>Neopterygii</taxon>
        <taxon>Teleostei</taxon>
        <taxon>Ostariophysi</taxon>
        <taxon>Siluriformes</taxon>
        <taxon>Clariidae</taxon>
        <taxon>Clarias</taxon>
    </lineage>
</organism>
<comment type="caution">
    <text evidence="2">The sequence shown here is derived from an EMBL/GenBank/DDBJ whole genome shotgun (WGS) entry which is preliminary data.</text>
</comment>
<feature type="compositionally biased region" description="Basic residues" evidence="1">
    <location>
        <begin position="52"/>
        <end position="61"/>
    </location>
</feature>
<keyword evidence="2" id="KW-0449">Lipoprotein</keyword>
<dbReference type="Proteomes" id="UP000727407">
    <property type="component" value="Unassembled WGS sequence"/>
</dbReference>